<dbReference type="EC" id="1.14.11.61" evidence="2"/>
<evidence type="ECO:0000256" key="2">
    <source>
        <dbReference type="ARBA" id="ARBA00012885"/>
    </source>
</evidence>
<comment type="catalytic activity">
    <reaction evidence="5">
        <text>(E)-feruloyl-CoA + 2-oxoglutarate + O2 = (E)-6-hydroxyferuloyl-CoA + succinate + CO2</text>
        <dbReference type="Rhea" id="RHEA:57856"/>
        <dbReference type="ChEBI" id="CHEBI:15379"/>
        <dbReference type="ChEBI" id="CHEBI:16526"/>
        <dbReference type="ChEBI" id="CHEBI:16810"/>
        <dbReference type="ChEBI" id="CHEBI:30031"/>
        <dbReference type="ChEBI" id="CHEBI:87305"/>
        <dbReference type="ChEBI" id="CHEBI:142390"/>
        <dbReference type="EC" id="1.14.11.61"/>
    </reaction>
</comment>
<dbReference type="GO" id="GO:0046872">
    <property type="term" value="F:metal ion binding"/>
    <property type="evidence" value="ECO:0007669"/>
    <property type="project" value="UniProtKB-KW"/>
</dbReference>
<gene>
    <name evidence="9" type="ORF">DM860_016230</name>
</gene>
<evidence type="ECO:0000256" key="3">
    <source>
        <dbReference type="ARBA" id="ARBA00022723"/>
    </source>
</evidence>
<comment type="caution">
    <text evidence="9">The sequence shown here is derived from an EMBL/GenBank/DDBJ whole genome shotgun (WGS) entry which is preliminary data.</text>
</comment>
<keyword evidence="4 6" id="KW-0408">Iron</keyword>
<dbReference type="InterPro" id="IPR044861">
    <property type="entry name" value="IPNS-like_FE2OG_OXY"/>
</dbReference>
<dbReference type="InterPro" id="IPR027443">
    <property type="entry name" value="IPNS-like_sf"/>
</dbReference>
<dbReference type="Pfam" id="PF14226">
    <property type="entry name" value="DIOX_N"/>
    <property type="match status" value="1"/>
</dbReference>
<dbReference type="GO" id="GO:0016706">
    <property type="term" value="F:2-oxoglutarate-dependent dioxygenase activity"/>
    <property type="evidence" value="ECO:0007669"/>
    <property type="project" value="UniProtKB-ARBA"/>
</dbReference>
<evidence type="ECO:0000256" key="5">
    <source>
        <dbReference type="ARBA" id="ARBA00048503"/>
    </source>
</evidence>
<feature type="region of interest" description="Disordered" evidence="7">
    <location>
        <begin position="22"/>
        <end position="45"/>
    </location>
</feature>
<dbReference type="GO" id="GO:0009805">
    <property type="term" value="P:coumarin biosynthetic process"/>
    <property type="evidence" value="ECO:0007669"/>
    <property type="project" value="UniProtKB-ARBA"/>
</dbReference>
<evidence type="ECO:0000313" key="10">
    <source>
        <dbReference type="Proteomes" id="UP000249390"/>
    </source>
</evidence>
<sequence>MGSINGVWSKCKAGWTRLREVSSLTLSKKSPPPPPPPPPGDSQINARWAVRVESGRYTSPPPAIDLQDGRSNPEMSRKLIEACEEWGCFRVYNHHSLLPPSLTAEMKEVARSLFDLPPEAKTKIGFVPPFSGYGRSTPENPLREAFGLYDISSPPDVEAFCAQIHASDPQRETIVKYAKAVHEMIMEIARRLCEGLGVKGELFEGWPCALRMFKYNFTPDSIGSCVLKTHTDTGFLTLLQNDESVGGLEIMNNKSGEFVSVDPCPGTILINIGDTAAIWSNGRFCSVKHRVMCKEATDRFSVVSGLLGRGDCVIQPPPELLEPPHLRRLYVPVTYNRLRELRRDNKMHAGEVLDLLRA</sequence>
<accession>A0A328E4U9</accession>
<comment type="similarity">
    <text evidence="6">Belongs to the iron/ascorbate-dependent oxidoreductase family.</text>
</comment>
<keyword evidence="10" id="KW-1185">Reference proteome</keyword>
<reference evidence="9 10" key="1">
    <citation type="submission" date="2018-06" db="EMBL/GenBank/DDBJ databases">
        <title>The Genome of Cuscuta australis (Dodder) Provides Insight into the Evolution of Plant Parasitism.</title>
        <authorList>
            <person name="Liu H."/>
        </authorList>
    </citation>
    <scope>NUCLEOTIDE SEQUENCE [LARGE SCALE GENOMIC DNA]</scope>
    <source>
        <strain evidence="10">cv. Yunnan</strain>
        <tissue evidence="9">Vines</tissue>
    </source>
</reference>
<protein>
    <recommendedName>
        <fullName evidence="2">feruloyl-CoA 6-hydroxylase</fullName>
        <ecNumber evidence="2">1.14.11.61</ecNumber>
    </recommendedName>
</protein>
<dbReference type="InterPro" id="IPR005123">
    <property type="entry name" value="Oxoglu/Fe-dep_dioxygenase_dom"/>
</dbReference>
<organism evidence="9 10">
    <name type="scientific">Cuscuta australis</name>
    <dbReference type="NCBI Taxonomy" id="267555"/>
    <lineage>
        <taxon>Eukaryota</taxon>
        <taxon>Viridiplantae</taxon>
        <taxon>Streptophyta</taxon>
        <taxon>Embryophyta</taxon>
        <taxon>Tracheophyta</taxon>
        <taxon>Spermatophyta</taxon>
        <taxon>Magnoliopsida</taxon>
        <taxon>eudicotyledons</taxon>
        <taxon>Gunneridae</taxon>
        <taxon>Pentapetalae</taxon>
        <taxon>asterids</taxon>
        <taxon>lamiids</taxon>
        <taxon>Solanales</taxon>
        <taxon>Convolvulaceae</taxon>
        <taxon>Cuscuteae</taxon>
        <taxon>Cuscuta</taxon>
        <taxon>Cuscuta subgen. Grammica</taxon>
        <taxon>Cuscuta sect. Cleistogrammica</taxon>
    </lineage>
</organism>
<dbReference type="Pfam" id="PF03171">
    <property type="entry name" value="2OG-FeII_Oxy"/>
    <property type="match status" value="1"/>
</dbReference>
<dbReference type="AlphaFoldDB" id="A0A328E4U9"/>
<evidence type="ECO:0000256" key="7">
    <source>
        <dbReference type="SAM" id="MobiDB-lite"/>
    </source>
</evidence>
<dbReference type="GO" id="GO:0002238">
    <property type="term" value="P:response to molecule of fungal origin"/>
    <property type="evidence" value="ECO:0007669"/>
    <property type="project" value="UniProtKB-ARBA"/>
</dbReference>
<keyword evidence="3 6" id="KW-0479">Metal-binding</keyword>
<evidence type="ECO:0000256" key="1">
    <source>
        <dbReference type="ARBA" id="ARBA00004918"/>
    </source>
</evidence>
<dbReference type="Proteomes" id="UP000249390">
    <property type="component" value="Unassembled WGS sequence"/>
</dbReference>
<dbReference type="PANTHER" id="PTHR47990">
    <property type="entry name" value="2-OXOGLUTARATE (2OG) AND FE(II)-DEPENDENT OXYGENASE SUPERFAMILY PROTEIN-RELATED"/>
    <property type="match status" value="1"/>
</dbReference>
<name>A0A328E4U9_9ASTE</name>
<dbReference type="Gene3D" id="2.60.120.330">
    <property type="entry name" value="B-lactam Antibiotic, Isopenicillin N Synthase, Chain"/>
    <property type="match status" value="1"/>
</dbReference>
<dbReference type="SUPFAM" id="SSF51197">
    <property type="entry name" value="Clavaminate synthase-like"/>
    <property type="match status" value="1"/>
</dbReference>
<feature type="domain" description="Fe2OG dioxygenase" evidence="8">
    <location>
        <begin position="208"/>
        <end position="308"/>
    </location>
</feature>
<dbReference type="PROSITE" id="PS51471">
    <property type="entry name" value="FE2OG_OXY"/>
    <property type="match status" value="1"/>
</dbReference>
<dbReference type="InterPro" id="IPR026992">
    <property type="entry name" value="DIOX_N"/>
</dbReference>
<keyword evidence="6" id="KW-0560">Oxidoreductase</keyword>
<dbReference type="EMBL" id="NQVE01000028">
    <property type="protein sequence ID" value="RAL52995.1"/>
    <property type="molecule type" value="Genomic_DNA"/>
</dbReference>
<proteinExistence type="inferred from homology"/>
<evidence type="ECO:0000259" key="8">
    <source>
        <dbReference type="PROSITE" id="PS51471"/>
    </source>
</evidence>
<evidence type="ECO:0000256" key="6">
    <source>
        <dbReference type="RuleBase" id="RU003682"/>
    </source>
</evidence>
<comment type="pathway">
    <text evidence="1">Phenylpropanoid metabolism.</text>
</comment>
<feature type="compositionally biased region" description="Pro residues" evidence="7">
    <location>
        <begin position="30"/>
        <end position="40"/>
    </location>
</feature>
<evidence type="ECO:0000313" key="9">
    <source>
        <dbReference type="EMBL" id="RAL52995.1"/>
    </source>
</evidence>
<dbReference type="InterPro" id="IPR050231">
    <property type="entry name" value="Iron_ascorbate_oxido_reductase"/>
</dbReference>
<evidence type="ECO:0000256" key="4">
    <source>
        <dbReference type="ARBA" id="ARBA00023004"/>
    </source>
</evidence>